<dbReference type="GO" id="GO:0008745">
    <property type="term" value="F:N-acetylmuramoyl-L-alanine amidase activity"/>
    <property type="evidence" value="ECO:0007669"/>
    <property type="project" value="InterPro"/>
</dbReference>
<dbReference type="KEGG" id="rst:ATY39_03915"/>
<evidence type="ECO:0000259" key="4">
    <source>
        <dbReference type="PROSITE" id="PS51781"/>
    </source>
</evidence>
<dbReference type="SUPFAM" id="SSF53187">
    <property type="entry name" value="Zn-dependent exopeptidases"/>
    <property type="match status" value="1"/>
</dbReference>
<protein>
    <recommendedName>
        <fullName evidence="4">SH3b domain-containing protein</fullName>
    </recommendedName>
</protein>
<evidence type="ECO:0000256" key="3">
    <source>
        <dbReference type="SAM" id="SignalP"/>
    </source>
</evidence>
<evidence type="ECO:0000313" key="6">
    <source>
        <dbReference type="Proteomes" id="UP000076021"/>
    </source>
</evidence>
<evidence type="ECO:0000313" key="5">
    <source>
        <dbReference type="EMBL" id="AMW98662.1"/>
    </source>
</evidence>
<dbReference type="OrthoDB" id="9806267at2"/>
<dbReference type="InterPro" id="IPR002508">
    <property type="entry name" value="MurNAc-LAA_cat"/>
</dbReference>
<accession>A0A143HAC9</accession>
<feature type="domain" description="SH3b" evidence="4">
    <location>
        <begin position="258"/>
        <end position="323"/>
    </location>
</feature>
<dbReference type="PROSITE" id="PS51781">
    <property type="entry name" value="SH3B"/>
    <property type="match status" value="5"/>
</dbReference>
<dbReference type="SMART" id="SM00646">
    <property type="entry name" value="Ami_3"/>
    <property type="match status" value="1"/>
</dbReference>
<dbReference type="AlphaFoldDB" id="A0A143HAC9"/>
<dbReference type="InterPro" id="IPR036028">
    <property type="entry name" value="SH3-like_dom_sf"/>
</dbReference>
<gene>
    <name evidence="5" type="ORF">ATY39_03915</name>
</gene>
<dbReference type="STRING" id="241244.ATY39_03915"/>
<dbReference type="CDD" id="cd02696">
    <property type="entry name" value="MurNAc-LAA"/>
    <property type="match status" value="1"/>
</dbReference>
<feature type="domain" description="SH3b" evidence="4">
    <location>
        <begin position="337"/>
        <end position="402"/>
    </location>
</feature>
<name>A0A143HAC9_9BACL</name>
<feature type="domain" description="SH3b" evidence="4">
    <location>
        <begin position="104"/>
        <end position="168"/>
    </location>
</feature>
<dbReference type="SMART" id="SM00287">
    <property type="entry name" value="SH3b"/>
    <property type="match status" value="5"/>
</dbReference>
<dbReference type="Pfam" id="PF08239">
    <property type="entry name" value="SH3_3"/>
    <property type="match status" value="4"/>
</dbReference>
<keyword evidence="3" id="KW-0732">Signal</keyword>
<reference evidence="5 6" key="1">
    <citation type="journal article" date="2016" name="Genome Announc.">
        <title>Whole-Genome Sequence of Rummeliibacillus stabekisii Strain PP9 Isolated from Antarctic Soil.</title>
        <authorList>
            <person name="da Mota F.F."/>
            <person name="Vollu R.E."/>
            <person name="Jurelevicius D."/>
            <person name="Seldin L."/>
        </authorList>
    </citation>
    <scope>NUCLEOTIDE SEQUENCE [LARGE SCALE GENOMIC DNA]</scope>
    <source>
        <strain evidence="5 6">PP9</strain>
    </source>
</reference>
<dbReference type="PANTHER" id="PTHR30404:SF0">
    <property type="entry name" value="N-ACETYLMURAMOYL-L-ALANINE AMIDASE AMIC"/>
    <property type="match status" value="1"/>
</dbReference>
<dbReference type="GO" id="GO:0030288">
    <property type="term" value="C:outer membrane-bounded periplasmic space"/>
    <property type="evidence" value="ECO:0007669"/>
    <property type="project" value="TreeGrafter"/>
</dbReference>
<feature type="chain" id="PRO_5039047870" description="SH3b domain-containing protein" evidence="3">
    <location>
        <begin position="25"/>
        <end position="610"/>
    </location>
</feature>
<dbReference type="PANTHER" id="PTHR30404">
    <property type="entry name" value="N-ACETYLMURAMOYL-L-ALANINE AMIDASE"/>
    <property type="match status" value="1"/>
</dbReference>
<sequence>MDTNNRKKATIVTLCLLLVFSLFAVVPKAEAATVKLKVTANALNVRNAPTTSKSRVLFSIKKNTVVTKLAKKGSWYKVKYKNQTGWASATYLKVVKQTLQPLSNTTKVILSKTNDLNIRKSNTTSSKIVGKMQKGESATYKAKKGDWVQISKGSITGWVNAAYVTVSTKPSMTAAAANYYFAVTANSLSVRAEPYADSKLLTYVKKNESLLISRIASNGWIEVTYKTGKKGWVLSKYGKQQKKEPITNSVTIVVPEQTTYYYITEPTGLTMRNSYSVNAKSLGQTIPFETKVQILKQASNGWIYVKYNDVEGWINGSTYYGFASIENISYTSSIPSKTSYFVMKADTLNIRSLPSTVAPTLGKASKGNYFKILRISSNNWVQVQYNSKQKGWISANTSSSTITTKKPTTSVSNPLKGSLTGLKIVVDAGHGKQDSGAVGNGVYEKTLNLYAAQAVRDAIQSVGGTVSMTRNSDNEFLTLDQRSFYAAKVGANAFISVHHNSGPAAASGYESYYTSSAKVSSYNFAKIINDEITKAIKDEYPNYNIRKANNSALKDKSLQVTRVNSVVSILLELGFVSNKDDVKLVNTDDFRETVAEGVVNGLLIYFGRNK</sequence>
<keyword evidence="1" id="KW-0378">Hydrolase</keyword>
<evidence type="ECO:0000256" key="1">
    <source>
        <dbReference type="ARBA" id="ARBA00022801"/>
    </source>
</evidence>
<dbReference type="EMBL" id="CP014806">
    <property type="protein sequence ID" value="AMW98662.1"/>
    <property type="molecule type" value="Genomic_DNA"/>
</dbReference>
<feature type="domain" description="SH3b" evidence="4">
    <location>
        <begin position="29"/>
        <end position="96"/>
    </location>
</feature>
<keyword evidence="6" id="KW-1185">Reference proteome</keyword>
<organism evidence="5 6">
    <name type="scientific">Rummeliibacillus stabekisii</name>
    <dbReference type="NCBI Taxonomy" id="241244"/>
    <lineage>
        <taxon>Bacteria</taxon>
        <taxon>Bacillati</taxon>
        <taxon>Bacillota</taxon>
        <taxon>Bacilli</taxon>
        <taxon>Bacillales</taxon>
        <taxon>Caryophanaceae</taxon>
        <taxon>Rummeliibacillus</taxon>
    </lineage>
</organism>
<dbReference type="RefSeq" id="WP_066786120.1">
    <property type="nucleotide sequence ID" value="NZ_CP014806.1"/>
</dbReference>
<reference evidence="6" key="2">
    <citation type="submission" date="2016-03" db="EMBL/GenBank/DDBJ databases">
        <authorList>
            <person name="Seldin L."/>
        </authorList>
    </citation>
    <scope>NUCLEOTIDE SEQUENCE [LARGE SCALE GENOMIC DNA]</scope>
    <source>
        <strain evidence="6">PP9</strain>
    </source>
</reference>
<feature type="signal peptide" evidence="3">
    <location>
        <begin position="1"/>
        <end position="24"/>
    </location>
</feature>
<dbReference type="Gene3D" id="3.40.630.40">
    <property type="entry name" value="Zn-dependent exopeptidases"/>
    <property type="match status" value="1"/>
</dbReference>
<dbReference type="InterPro" id="IPR050695">
    <property type="entry name" value="N-acetylmuramoyl_amidase_3"/>
</dbReference>
<dbReference type="Proteomes" id="UP000076021">
    <property type="component" value="Chromosome"/>
</dbReference>
<dbReference type="GO" id="GO:0009253">
    <property type="term" value="P:peptidoglycan catabolic process"/>
    <property type="evidence" value="ECO:0007669"/>
    <property type="project" value="InterPro"/>
</dbReference>
<feature type="domain" description="SH3b" evidence="4">
    <location>
        <begin position="176"/>
        <end position="242"/>
    </location>
</feature>
<dbReference type="Gene3D" id="2.30.30.40">
    <property type="entry name" value="SH3 Domains"/>
    <property type="match status" value="5"/>
</dbReference>
<dbReference type="Pfam" id="PF01520">
    <property type="entry name" value="Amidase_3"/>
    <property type="match status" value="1"/>
</dbReference>
<keyword evidence="2" id="KW-0961">Cell wall biogenesis/degradation</keyword>
<dbReference type="GO" id="GO:0071555">
    <property type="term" value="P:cell wall organization"/>
    <property type="evidence" value="ECO:0007669"/>
    <property type="project" value="UniProtKB-KW"/>
</dbReference>
<proteinExistence type="predicted"/>
<dbReference type="InterPro" id="IPR003646">
    <property type="entry name" value="SH3-like_bac-type"/>
</dbReference>
<evidence type="ECO:0000256" key="2">
    <source>
        <dbReference type="ARBA" id="ARBA00023316"/>
    </source>
</evidence>
<dbReference type="SUPFAM" id="SSF50044">
    <property type="entry name" value="SH3-domain"/>
    <property type="match status" value="1"/>
</dbReference>